<keyword evidence="6" id="KW-1185">Reference proteome</keyword>
<evidence type="ECO:0000256" key="3">
    <source>
        <dbReference type="SAM" id="MobiDB-lite"/>
    </source>
</evidence>
<evidence type="ECO:0000313" key="6">
    <source>
        <dbReference type="Proteomes" id="UP000095210"/>
    </source>
</evidence>
<dbReference type="KEGG" id="ahm:TL08_13890"/>
<organism evidence="5 6">
    <name type="scientific">Actinoalloteichus hymeniacidonis</name>
    <dbReference type="NCBI Taxonomy" id="340345"/>
    <lineage>
        <taxon>Bacteria</taxon>
        <taxon>Bacillati</taxon>
        <taxon>Actinomycetota</taxon>
        <taxon>Actinomycetes</taxon>
        <taxon>Pseudonocardiales</taxon>
        <taxon>Pseudonocardiaceae</taxon>
        <taxon>Actinoalloteichus</taxon>
    </lineage>
</organism>
<dbReference type="InterPro" id="IPR013196">
    <property type="entry name" value="HTH_11"/>
</dbReference>
<feature type="compositionally biased region" description="Polar residues" evidence="3">
    <location>
        <begin position="355"/>
        <end position="387"/>
    </location>
</feature>
<gene>
    <name evidence="5" type="ORF">TL08_13890</name>
</gene>
<evidence type="ECO:0000256" key="1">
    <source>
        <dbReference type="ARBA" id="ARBA00023015"/>
    </source>
</evidence>
<dbReference type="PROSITE" id="PS52050">
    <property type="entry name" value="WYL"/>
    <property type="match status" value="1"/>
</dbReference>
<evidence type="ECO:0000259" key="4">
    <source>
        <dbReference type="PROSITE" id="PS51000"/>
    </source>
</evidence>
<dbReference type="InterPro" id="IPR036388">
    <property type="entry name" value="WH-like_DNA-bd_sf"/>
</dbReference>
<name>A0AAC9HQ96_9PSEU</name>
<reference evidence="6" key="1">
    <citation type="submission" date="2016-03" db="EMBL/GenBank/DDBJ databases">
        <title>Complete genome sequence of the type strain Actinoalloteichus hymeniacidonis DSM 45092.</title>
        <authorList>
            <person name="Schaffert L."/>
            <person name="Albersmeier A."/>
            <person name="Winkler A."/>
            <person name="Kalinowski J."/>
            <person name="Zotchev S."/>
            <person name="Ruckert C."/>
        </authorList>
    </citation>
    <scope>NUCLEOTIDE SEQUENCE [LARGE SCALE GENOMIC DNA]</scope>
    <source>
        <strain evidence="6">HPA177(T) (DSM 45092(T))</strain>
    </source>
</reference>
<dbReference type="AlphaFoldDB" id="A0AAC9HQ96"/>
<dbReference type="Gene3D" id="1.10.10.10">
    <property type="entry name" value="Winged helix-like DNA-binding domain superfamily/Winged helix DNA-binding domain"/>
    <property type="match status" value="1"/>
</dbReference>
<dbReference type="Proteomes" id="UP000095210">
    <property type="component" value="Chromosome"/>
</dbReference>
<dbReference type="PANTHER" id="PTHR34580:SF3">
    <property type="entry name" value="PROTEIN PAFB"/>
    <property type="match status" value="1"/>
</dbReference>
<dbReference type="PANTHER" id="PTHR34580">
    <property type="match status" value="1"/>
</dbReference>
<dbReference type="SUPFAM" id="SSF46785">
    <property type="entry name" value="Winged helix' DNA-binding domain"/>
    <property type="match status" value="1"/>
</dbReference>
<sequence>MLRLLSLLLTGRTWTGPVLAEHLGVTDRTVRRDIERLRDLDYPVGAVSGTAGGYRLIAGRHLPPLLLDDDEAVAVAVGLRTATDGIPGFEEVSARALAKLDRVLPARLRPRVAALATTVVPVGRRHPTIDTATLGVLADTCRDQEILSFDYRRRDGSTGLRRVEPHRLISSHGLWYLLGFDTDRQAWRTFRVDRLTDPRPSGRKAPIRTLPTDDAAEYLARAITSTGYRHTAQVTVAAQASDIHTRLPTAIAHRVTPLSETHCLVRLSADSLDTIAQDLVALIGLDQKATVTASPEVVEHLRTVGERLSAITGTAHGITPTPGLAVPDGLSPAETRAQRRNTSKPADPGCAENPASANPVPTSDSSTGHRSNDSTSSRTVSRASDTV</sequence>
<protein>
    <submittedName>
        <fullName evidence="5">Transcriptional regulator</fullName>
    </submittedName>
</protein>
<dbReference type="EMBL" id="CP014859">
    <property type="protein sequence ID" value="AOS63592.1"/>
    <property type="molecule type" value="Genomic_DNA"/>
</dbReference>
<dbReference type="GO" id="GO:0003700">
    <property type="term" value="F:DNA-binding transcription factor activity"/>
    <property type="evidence" value="ECO:0007669"/>
    <property type="project" value="InterPro"/>
</dbReference>
<dbReference type="Pfam" id="PF08279">
    <property type="entry name" value="HTH_11"/>
    <property type="match status" value="1"/>
</dbReference>
<evidence type="ECO:0000256" key="2">
    <source>
        <dbReference type="ARBA" id="ARBA00023163"/>
    </source>
</evidence>
<dbReference type="InterPro" id="IPR001034">
    <property type="entry name" value="DeoR_HTH"/>
</dbReference>
<dbReference type="InterPro" id="IPR026881">
    <property type="entry name" value="WYL_dom"/>
</dbReference>
<dbReference type="PROSITE" id="PS51000">
    <property type="entry name" value="HTH_DEOR_2"/>
    <property type="match status" value="1"/>
</dbReference>
<keyword evidence="2" id="KW-0804">Transcription</keyword>
<dbReference type="InterPro" id="IPR051534">
    <property type="entry name" value="CBASS_pafABC_assoc_protein"/>
</dbReference>
<dbReference type="InterPro" id="IPR036390">
    <property type="entry name" value="WH_DNA-bd_sf"/>
</dbReference>
<feature type="domain" description="HTH deoR-type" evidence="4">
    <location>
        <begin position="1"/>
        <end position="56"/>
    </location>
</feature>
<keyword evidence="1" id="KW-0805">Transcription regulation</keyword>
<dbReference type="Pfam" id="PF13280">
    <property type="entry name" value="WYL"/>
    <property type="match status" value="1"/>
</dbReference>
<evidence type="ECO:0000313" key="5">
    <source>
        <dbReference type="EMBL" id="AOS63592.1"/>
    </source>
</evidence>
<proteinExistence type="predicted"/>
<accession>A0AAC9HQ96</accession>
<feature type="region of interest" description="Disordered" evidence="3">
    <location>
        <begin position="312"/>
        <end position="387"/>
    </location>
</feature>